<reference evidence="2" key="1">
    <citation type="submission" date="2022-09" db="EMBL/GenBank/DDBJ databases">
        <title>Rhodovastum sp. nov. RN2-1 isolated from soil in Seongnam, South Korea.</title>
        <authorList>
            <person name="Le N.T."/>
        </authorList>
    </citation>
    <scope>NUCLEOTIDE SEQUENCE</scope>
    <source>
        <strain evidence="2">RN2-1</strain>
    </source>
</reference>
<keyword evidence="3" id="KW-1185">Reference proteome</keyword>
<dbReference type="EMBL" id="JAPDNT010000014">
    <property type="protein sequence ID" value="MCW3476021.1"/>
    <property type="molecule type" value="Genomic_DNA"/>
</dbReference>
<feature type="domain" description="Phasin" evidence="1">
    <location>
        <begin position="29"/>
        <end position="126"/>
    </location>
</feature>
<evidence type="ECO:0000259" key="1">
    <source>
        <dbReference type="Pfam" id="PF09361"/>
    </source>
</evidence>
<protein>
    <submittedName>
        <fullName evidence="2">TIGR01841 family phasin</fullName>
    </submittedName>
</protein>
<dbReference type="InterPro" id="IPR018968">
    <property type="entry name" value="Phasin"/>
</dbReference>
<gene>
    <name evidence="2" type="primary">phaP</name>
    <name evidence="2" type="ORF">OL599_15690</name>
</gene>
<reference evidence="2" key="2">
    <citation type="submission" date="2022-10" db="EMBL/GenBank/DDBJ databases">
        <authorList>
            <person name="Trinh H.N."/>
        </authorList>
    </citation>
    <scope>NUCLEOTIDE SEQUENCE</scope>
    <source>
        <strain evidence="2">RN2-1</strain>
    </source>
</reference>
<dbReference type="Pfam" id="PF09361">
    <property type="entry name" value="Phasin_2"/>
    <property type="match status" value="1"/>
</dbReference>
<organism evidence="2 3">
    <name type="scientific">Limobrevibacterium gyesilva</name>
    <dbReference type="NCBI Taxonomy" id="2991712"/>
    <lineage>
        <taxon>Bacteria</taxon>
        <taxon>Pseudomonadati</taxon>
        <taxon>Pseudomonadota</taxon>
        <taxon>Alphaproteobacteria</taxon>
        <taxon>Acetobacterales</taxon>
        <taxon>Acetobacteraceae</taxon>
        <taxon>Limobrevibacterium</taxon>
    </lineage>
</organism>
<dbReference type="Proteomes" id="UP001165679">
    <property type="component" value="Unassembled WGS sequence"/>
</dbReference>
<name>A0AA41YNZ3_9PROT</name>
<comment type="caution">
    <text evidence="2">The sequence shown here is derived from an EMBL/GenBank/DDBJ whole genome shotgun (WGS) entry which is preliminary data.</text>
</comment>
<evidence type="ECO:0000313" key="2">
    <source>
        <dbReference type="EMBL" id="MCW3476021.1"/>
    </source>
</evidence>
<dbReference type="NCBIfam" id="TIGR01841">
    <property type="entry name" value="phasin"/>
    <property type="match status" value="1"/>
</dbReference>
<proteinExistence type="predicted"/>
<accession>A0AA41YNZ3</accession>
<evidence type="ECO:0000313" key="3">
    <source>
        <dbReference type="Proteomes" id="UP001165679"/>
    </source>
</evidence>
<sequence>MGQAKNAAEEFTKMFAELKFPAMPDMEALLTAQKRNMEAMSAANRIALEGAQAVAKRHMEIMQQTMTELTETMSALASADAPQVKAAKHAELLKRSYEHAVANTRELSDLIQRANGEALNTLNKRFAEAMDEVKRLMEQANAAKR</sequence>
<dbReference type="AlphaFoldDB" id="A0AA41YNZ3"/>
<dbReference type="InterPro" id="IPR010127">
    <property type="entry name" value="Phasin_subfam-1"/>
</dbReference>